<gene>
    <name evidence="1" type="ORF">DM02DRAFT_674678</name>
</gene>
<dbReference type="AlphaFoldDB" id="A0A2V1DHM7"/>
<sequence length="499" mass="56988">MIRCKICLEEATCDIAPAVSCVRRSLEYINLNQRIVKRTLEYVENEKHLERCPVVKRERAGVESDVSHLSNLQKLRYHLRTIVESLLHKRLQIYDSIINVPGNTGKKFLCPDLMLFYMEATAHTLDTVKASLAAMDERSNEKCGYFTNVDADDAEHLLPSVVPGFEEVSKIAYLRKLHVALKWTEVIEARAAGECSKLTCLSDMFKLPREVRNMVYHELVVPGTGTFVLQTLGTGREPIRVPYDWCMNPKFVGHAMALEVAELYYTKTDFQIHNPELFPDIFPTILPRDPLGTKVQTFQLIRRLGLVWDMDCSKPNSFKEMYDILDHLTLISRKDLLRFDLLIRGFENEFFSPPQTLNTLEMLRKPVYDLKHAGSTIRVDQILEGPFIKTRELINWLKGSSAAASGNSGFFTLSAEDWEKASAPPSLAHEKLAVGLWDPSVNFVDDSIDAAQVRSLLEKRWGIINPMQSICHVENTRTCWLGWGHILTSEEDFECDLYS</sequence>
<evidence type="ECO:0000313" key="2">
    <source>
        <dbReference type="Proteomes" id="UP000244855"/>
    </source>
</evidence>
<accession>A0A2V1DHM7</accession>
<organism evidence="1 2">
    <name type="scientific">Periconia macrospinosa</name>
    <dbReference type="NCBI Taxonomy" id="97972"/>
    <lineage>
        <taxon>Eukaryota</taxon>
        <taxon>Fungi</taxon>
        <taxon>Dikarya</taxon>
        <taxon>Ascomycota</taxon>
        <taxon>Pezizomycotina</taxon>
        <taxon>Dothideomycetes</taxon>
        <taxon>Pleosporomycetidae</taxon>
        <taxon>Pleosporales</taxon>
        <taxon>Massarineae</taxon>
        <taxon>Periconiaceae</taxon>
        <taxon>Periconia</taxon>
    </lineage>
</organism>
<dbReference type="Proteomes" id="UP000244855">
    <property type="component" value="Unassembled WGS sequence"/>
</dbReference>
<name>A0A2V1DHM7_9PLEO</name>
<dbReference type="OrthoDB" id="3684889at2759"/>
<proteinExistence type="predicted"/>
<dbReference type="EMBL" id="KZ805459">
    <property type="protein sequence ID" value="PVH96644.1"/>
    <property type="molecule type" value="Genomic_DNA"/>
</dbReference>
<protein>
    <submittedName>
        <fullName evidence="1">Uncharacterized protein</fullName>
    </submittedName>
</protein>
<keyword evidence="2" id="KW-1185">Reference proteome</keyword>
<evidence type="ECO:0000313" key="1">
    <source>
        <dbReference type="EMBL" id="PVH96644.1"/>
    </source>
</evidence>
<reference evidence="1 2" key="1">
    <citation type="journal article" date="2018" name="Sci. Rep.">
        <title>Comparative genomics provides insights into the lifestyle and reveals functional heterogeneity of dark septate endophytic fungi.</title>
        <authorList>
            <person name="Knapp D.G."/>
            <person name="Nemeth J.B."/>
            <person name="Barry K."/>
            <person name="Hainaut M."/>
            <person name="Henrissat B."/>
            <person name="Johnson J."/>
            <person name="Kuo A."/>
            <person name="Lim J.H.P."/>
            <person name="Lipzen A."/>
            <person name="Nolan M."/>
            <person name="Ohm R.A."/>
            <person name="Tamas L."/>
            <person name="Grigoriev I.V."/>
            <person name="Spatafora J.W."/>
            <person name="Nagy L.G."/>
            <person name="Kovacs G.M."/>
        </authorList>
    </citation>
    <scope>NUCLEOTIDE SEQUENCE [LARGE SCALE GENOMIC DNA]</scope>
    <source>
        <strain evidence="1 2">DSE2036</strain>
    </source>
</reference>